<reference evidence="6" key="1">
    <citation type="submission" date="2020-10" db="EMBL/GenBank/DDBJ databases">
        <authorList>
            <person name="Roach M.J.R."/>
        </authorList>
    </citation>
    <scope>NUCLEOTIDE SEQUENCE</scope>
    <source>
        <strain evidence="6">CBS 1945</strain>
    </source>
</reference>
<dbReference type="EC" id="2.1.1.22" evidence="2"/>
<evidence type="ECO:0000313" key="7">
    <source>
        <dbReference type="Proteomes" id="UP000662931"/>
    </source>
</evidence>
<dbReference type="PANTHER" id="PTHR12303">
    <property type="entry name" value="CARNOSINE N-METHYLTRANSFERASE"/>
    <property type="match status" value="1"/>
</dbReference>
<dbReference type="AlphaFoldDB" id="A0A875RTP3"/>
<dbReference type="Pfam" id="PF07942">
    <property type="entry name" value="CARME"/>
    <property type="match status" value="1"/>
</dbReference>
<evidence type="ECO:0000313" key="6">
    <source>
        <dbReference type="EMBL" id="QPG73707.1"/>
    </source>
</evidence>
<name>A0A875RTP3_EENNA</name>
<accession>A0A875RTP3</accession>
<comment type="similarity">
    <text evidence="1">Belongs to the carnosine N-methyltransferase family.</text>
</comment>
<dbReference type="OrthoDB" id="978at2759"/>
<evidence type="ECO:0000256" key="1">
    <source>
        <dbReference type="ARBA" id="ARBA00010086"/>
    </source>
</evidence>
<dbReference type="GO" id="GO:0030735">
    <property type="term" value="F:carnosine N-methyltransferase activity"/>
    <property type="evidence" value="ECO:0007669"/>
    <property type="project" value="UniProtKB-EC"/>
</dbReference>
<evidence type="ECO:0000256" key="2">
    <source>
        <dbReference type="ARBA" id="ARBA00012003"/>
    </source>
</evidence>
<keyword evidence="3" id="KW-0489">Methyltransferase</keyword>
<dbReference type="KEGG" id="bnn:FOA43_001020"/>
<dbReference type="GeneID" id="62194421"/>
<dbReference type="Proteomes" id="UP000662931">
    <property type="component" value="Chromosome 1"/>
</dbReference>
<dbReference type="GO" id="GO:0032259">
    <property type="term" value="P:methylation"/>
    <property type="evidence" value="ECO:0007669"/>
    <property type="project" value="UniProtKB-KW"/>
</dbReference>
<keyword evidence="7" id="KW-1185">Reference proteome</keyword>
<dbReference type="RefSeq" id="XP_038777272.1">
    <property type="nucleotide sequence ID" value="XM_038921344.1"/>
</dbReference>
<evidence type="ECO:0000256" key="3">
    <source>
        <dbReference type="ARBA" id="ARBA00022603"/>
    </source>
</evidence>
<dbReference type="SMART" id="SM01296">
    <property type="entry name" value="N2227"/>
    <property type="match status" value="1"/>
</dbReference>
<evidence type="ECO:0000256" key="4">
    <source>
        <dbReference type="ARBA" id="ARBA00022679"/>
    </source>
</evidence>
<dbReference type="SUPFAM" id="SSF53335">
    <property type="entry name" value="S-adenosyl-L-methionine-dependent methyltransferases"/>
    <property type="match status" value="1"/>
</dbReference>
<dbReference type="Gene3D" id="3.40.50.150">
    <property type="entry name" value="Vaccinia Virus protein VP39"/>
    <property type="match status" value="1"/>
</dbReference>
<sequence>MSEPIQSFEESSRDADEYKALTSVLSAFYNYGQWARSMILNPKRLKWKSLTEEEKALIPWFPSHLEMLEFGIEKNELFFQDVALKTAVSWGAQMDPSTWSFCTTQDLDKVRGLMIQYVREWSQIGESERNISMGRILTACEDLYPDVPSRQDLQVLVPGAGLGRLVLEFVKRGFRTQGNEVSYHMLLNSSYILNCSYSTNNFCICPFIHKASNVAKRNYQIRQVYLPDYLPGDISLINEKYPEIPVGDLMSIVTGSFVDLYGPMNLNKINETYTQDAKAIEFRKTNAKKFNVVATCFFLDTASNVIDYIKSIRNCLRDDGYWVNFGPLLWHHEDDDEVVNTKIIDSITHEQTQIPTPSKGLELSREDLLRLIKDMGFEFVQHESDIETTYGGDDKALGLWKYKCEFWVCKKVMKA</sequence>
<dbReference type="InterPro" id="IPR029063">
    <property type="entry name" value="SAM-dependent_MTases_sf"/>
</dbReference>
<protein>
    <recommendedName>
        <fullName evidence="2">carnosine N-methyltransferase</fullName>
        <ecNumber evidence="2">2.1.1.22</ecNumber>
    </recommendedName>
</protein>
<gene>
    <name evidence="6" type="ORF">FOA43_001020</name>
</gene>
<dbReference type="PANTHER" id="PTHR12303:SF6">
    <property type="entry name" value="CARNOSINE N-METHYLTRANSFERASE"/>
    <property type="match status" value="1"/>
</dbReference>
<proteinExistence type="inferred from homology"/>
<evidence type="ECO:0000256" key="5">
    <source>
        <dbReference type="ARBA" id="ARBA00022691"/>
    </source>
</evidence>
<dbReference type="EMBL" id="CP064812">
    <property type="protein sequence ID" value="QPG73707.1"/>
    <property type="molecule type" value="Genomic_DNA"/>
</dbReference>
<organism evidence="6 7">
    <name type="scientific">Eeniella nana</name>
    <name type="common">Yeast</name>
    <name type="synonym">Brettanomyces nanus</name>
    <dbReference type="NCBI Taxonomy" id="13502"/>
    <lineage>
        <taxon>Eukaryota</taxon>
        <taxon>Fungi</taxon>
        <taxon>Dikarya</taxon>
        <taxon>Ascomycota</taxon>
        <taxon>Saccharomycotina</taxon>
        <taxon>Pichiomycetes</taxon>
        <taxon>Pichiales</taxon>
        <taxon>Pichiaceae</taxon>
        <taxon>Brettanomyces</taxon>
    </lineage>
</organism>
<keyword evidence="5" id="KW-0949">S-adenosyl-L-methionine</keyword>
<dbReference type="InterPro" id="IPR012901">
    <property type="entry name" value="CARME"/>
</dbReference>
<keyword evidence="4" id="KW-0808">Transferase</keyword>